<feature type="transmembrane region" description="Helical" evidence="9">
    <location>
        <begin position="708"/>
        <end position="732"/>
    </location>
</feature>
<evidence type="ECO:0000256" key="2">
    <source>
        <dbReference type="ARBA" id="ARBA00004442"/>
    </source>
</evidence>
<dbReference type="AlphaFoldDB" id="A0A0L0DA85"/>
<dbReference type="GO" id="GO:0005576">
    <property type="term" value="C:extracellular region"/>
    <property type="evidence" value="ECO:0007669"/>
    <property type="project" value="UniProtKB-SubCell"/>
</dbReference>
<feature type="compositionally biased region" description="Pro residues" evidence="8">
    <location>
        <begin position="1144"/>
        <end position="1187"/>
    </location>
</feature>
<evidence type="ECO:0000256" key="4">
    <source>
        <dbReference type="ARBA" id="ARBA00022525"/>
    </source>
</evidence>
<protein>
    <recommendedName>
        <fullName evidence="10">DUF7630 domain-containing protein</fullName>
    </recommendedName>
</protein>
<keyword evidence="4" id="KW-0964">Secreted</keyword>
<evidence type="ECO:0000256" key="6">
    <source>
        <dbReference type="ARBA" id="ARBA00023136"/>
    </source>
</evidence>
<dbReference type="Pfam" id="PF02415">
    <property type="entry name" value="Chlam_PMP"/>
    <property type="match status" value="1"/>
</dbReference>
<proteinExistence type="predicted"/>
<dbReference type="InterPro" id="IPR003368">
    <property type="entry name" value="POMP_repeat"/>
</dbReference>
<accession>A0A0L0DA85</accession>
<dbReference type="SUPFAM" id="SSF57184">
    <property type="entry name" value="Growth factor receptor domain"/>
    <property type="match status" value="1"/>
</dbReference>
<keyword evidence="9" id="KW-0812">Transmembrane</keyword>
<keyword evidence="9" id="KW-1133">Transmembrane helix</keyword>
<dbReference type="Pfam" id="PF24633">
    <property type="entry name" value="DUF7630"/>
    <property type="match status" value="1"/>
</dbReference>
<feature type="compositionally biased region" description="Low complexity" evidence="8">
    <location>
        <begin position="1188"/>
        <end position="1206"/>
    </location>
</feature>
<feature type="region of interest" description="Disordered" evidence="8">
    <location>
        <begin position="1126"/>
        <end position="1206"/>
    </location>
</feature>
<feature type="transmembrane region" description="Helical" evidence="9">
    <location>
        <begin position="618"/>
        <end position="637"/>
    </location>
</feature>
<evidence type="ECO:0000256" key="8">
    <source>
        <dbReference type="SAM" id="MobiDB-lite"/>
    </source>
</evidence>
<evidence type="ECO:0000256" key="7">
    <source>
        <dbReference type="ARBA" id="ARBA00023237"/>
    </source>
</evidence>
<evidence type="ECO:0000256" key="1">
    <source>
        <dbReference type="ARBA" id="ARBA00004196"/>
    </source>
</evidence>
<sequence>MNEAGALQVVTTLDSSASVDMTNTRFVDNSASESGGAVFVSVVDASTATINLQGGVVFSGNSAGGSGGALFVSASSDAPNQALAPRAVVSGVAGDLLFENNKASIHGGAVGLRTEGGEDAALAPIEFTTSGAQFRGNDAGRIGGGVAGLGRPVVTVSGGDFSYNTATFGAAVGSARASGYMQGAQSATGFTIEASSASLPLASYDAASASGGCGAVRRGVMEIKGGTALADNVAAYGPVAFTCENLVVLNSLGSLSLGVQSPVGGVVFECATTLDCSGSGDPCCSSGSGGSLLAGTPWVALDSGASAVVNATANALQNAVSYGPYRATPAVRMQFVSPFPESVSTGLPFGRGGVLVVYDAFDQLVVDSNVVAELALDSGSTTNFKFSGGAQQQLLATSPVSFSASKLSLTSEAGIGTAASFVVRMVKSAVPATSLLYPQLEGSTTVAPCLPGAGVVARPGSDVLECAECVEGTFSNDTSLDPCQACPAAEFLTGTGATECLLCPKGTTLVGGLFDPDVGLNCTCLPGYWHRFAAYNEECEECPPGGFCKGGTAVPVAKRGYYPTQEADVFLECPNSGACVGGFPFQCAEGYKDRLCAACKRGYYALSGRCYRCDDRTIPIMCLIILLSFGLVFLLVWLNSKEELSYRFAAVMIGFNSLQISAMYGRLELPWSDFARQFFDIVSFLNLNFDLSSPECATVTEDVWLLKWWITMMLPLLFCIPFLSVFGGWTLYIKWGAAKLERTAELTVGSLADACRRGYFQLMALLYLPLTAMTMSYFNCHQNDEGRWVLQAAPSKSCYGVWYWNYFGVAVAGSVAYCIGIPSFVYWLLSRARRRNPEEYAIFALRYAFLVGRFDADNFRFEVWIMVRKFGVVCVMTLFASTVVRAHMATLVLTGSLMQLVRFLPYMSLFHNSLAVLCLASCTGILWAGTFGPSRARDMGVMVAIIVNICAIVVGNVIDLIIIYRTRREAEKEFLADEADDLKEAGTFTTFGDGGCAGGNEVELSVLGQTLGSAIMTTMESPILSGVDSDKFGSVSVVNPVFGREGAMMRLDSVQSMGDGSVAYSMNPAFSAGVESNSAMFGSEDGANDLVTPPPAMPLPPASGITEPMALSAELECVDDDAAMYNGPGSLSSPTHSLALPTKPALPAPLPTKPAMPAPPPPRPALPLKPALPPALPGKAGLPPPAKQPLSPISSSSSSSSSYYSS</sequence>
<dbReference type="SMART" id="SM01411">
    <property type="entry name" value="Ephrin_rec_like"/>
    <property type="match status" value="2"/>
</dbReference>
<feature type="transmembrane region" description="Helical" evidence="9">
    <location>
        <begin position="870"/>
        <end position="889"/>
    </location>
</feature>
<dbReference type="GeneID" id="25569734"/>
<evidence type="ECO:0000256" key="3">
    <source>
        <dbReference type="ARBA" id="ARBA00004613"/>
    </source>
</evidence>
<dbReference type="Gene3D" id="2.10.50.10">
    <property type="entry name" value="Tumor Necrosis Factor Receptor, subunit A, domain 2"/>
    <property type="match status" value="1"/>
</dbReference>
<dbReference type="EMBL" id="GL349452">
    <property type="protein sequence ID" value="KNC49001.1"/>
    <property type="molecule type" value="Genomic_DNA"/>
</dbReference>
<gene>
    <name evidence="11" type="ORF">AMSG_11819</name>
</gene>
<evidence type="ECO:0000256" key="9">
    <source>
        <dbReference type="SAM" id="Phobius"/>
    </source>
</evidence>
<dbReference type="CDD" id="cd00185">
    <property type="entry name" value="TNFRSF"/>
    <property type="match status" value="1"/>
</dbReference>
<feature type="domain" description="DUF7630" evidence="10">
    <location>
        <begin position="570"/>
        <end position="613"/>
    </location>
</feature>
<dbReference type="PANTHER" id="PTHR11319">
    <property type="entry name" value="G PROTEIN-COUPLED RECEPTOR-RELATED"/>
    <property type="match status" value="1"/>
</dbReference>
<evidence type="ECO:0000313" key="11">
    <source>
        <dbReference type="EMBL" id="KNC49001.1"/>
    </source>
</evidence>
<evidence type="ECO:0000259" key="10">
    <source>
        <dbReference type="Pfam" id="PF24633"/>
    </source>
</evidence>
<dbReference type="PANTHER" id="PTHR11319:SF35">
    <property type="entry name" value="OUTER MEMBRANE PROTEIN PMPC-RELATED"/>
    <property type="match status" value="1"/>
</dbReference>
<feature type="transmembrane region" description="Helical" evidence="9">
    <location>
        <begin position="644"/>
        <end position="664"/>
    </location>
</feature>
<dbReference type="RefSeq" id="XP_013758455.1">
    <property type="nucleotide sequence ID" value="XM_013903001.1"/>
</dbReference>
<feature type="transmembrane region" description="Helical" evidence="9">
    <location>
        <begin position="759"/>
        <end position="778"/>
    </location>
</feature>
<dbReference type="Proteomes" id="UP000054408">
    <property type="component" value="Unassembled WGS sequence"/>
</dbReference>
<evidence type="ECO:0000313" key="12">
    <source>
        <dbReference type="Proteomes" id="UP000054408"/>
    </source>
</evidence>
<feature type="transmembrane region" description="Helical" evidence="9">
    <location>
        <begin position="941"/>
        <end position="964"/>
    </location>
</feature>
<keyword evidence="7" id="KW-0998">Cell outer membrane</keyword>
<feature type="transmembrane region" description="Helical" evidence="9">
    <location>
        <begin position="909"/>
        <end position="929"/>
    </location>
</feature>
<name>A0A0L0DA85_THETB</name>
<keyword evidence="12" id="KW-1185">Reference proteome</keyword>
<evidence type="ECO:0000256" key="5">
    <source>
        <dbReference type="ARBA" id="ARBA00022729"/>
    </source>
</evidence>
<reference evidence="11 12" key="1">
    <citation type="submission" date="2010-05" db="EMBL/GenBank/DDBJ databases">
        <title>The Genome Sequence of Thecamonas trahens ATCC 50062.</title>
        <authorList>
            <consortium name="The Broad Institute Genome Sequencing Platform"/>
            <person name="Russ C."/>
            <person name="Cuomo C."/>
            <person name="Shea T."/>
            <person name="Young S.K."/>
            <person name="Zeng Q."/>
            <person name="Koehrsen M."/>
            <person name="Haas B."/>
            <person name="Borodovsky M."/>
            <person name="Guigo R."/>
            <person name="Alvarado L."/>
            <person name="Berlin A."/>
            <person name="Bochicchio J."/>
            <person name="Borenstein D."/>
            <person name="Chapman S."/>
            <person name="Chen Z."/>
            <person name="Freedman E."/>
            <person name="Gellesch M."/>
            <person name="Goldberg J."/>
            <person name="Griggs A."/>
            <person name="Gujja S."/>
            <person name="Heilman E."/>
            <person name="Heiman D."/>
            <person name="Hepburn T."/>
            <person name="Howarth C."/>
            <person name="Jen D."/>
            <person name="Larson L."/>
            <person name="Mehta T."/>
            <person name="Park D."/>
            <person name="Pearson M."/>
            <person name="Roberts A."/>
            <person name="Saif S."/>
            <person name="Shenoy N."/>
            <person name="Sisk P."/>
            <person name="Stolte C."/>
            <person name="Sykes S."/>
            <person name="Thomson T."/>
            <person name="Walk T."/>
            <person name="White J."/>
            <person name="Yandava C."/>
            <person name="Burger G."/>
            <person name="Gray M.W."/>
            <person name="Holland P.W.H."/>
            <person name="King N."/>
            <person name="Lang F.B.F."/>
            <person name="Roger A.J."/>
            <person name="Ruiz-Trillo I."/>
            <person name="Lander E."/>
            <person name="Nusbaum C."/>
        </authorList>
    </citation>
    <scope>NUCLEOTIDE SEQUENCE [LARGE SCALE GENOMIC DNA]</scope>
    <source>
        <strain evidence="11 12">ATCC 50062</strain>
    </source>
</reference>
<dbReference type="InterPro" id="IPR056047">
    <property type="entry name" value="CRMPA-like_DUF7630"/>
</dbReference>
<keyword evidence="6 9" id="KW-0472">Membrane</keyword>
<organism evidence="11 12">
    <name type="scientific">Thecamonas trahens ATCC 50062</name>
    <dbReference type="NCBI Taxonomy" id="461836"/>
    <lineage>
        <taxon>Eukaryota</taxon>
        <taxon>Apusozoa</taxon>
        <taxon>Apusomonadida</taxon>
        <taxon>Apusomonadidae</taxon>
        <taxon>Thecamonas</taxon>
    </lineage>
</organism>
<comment type="subcellular location">
    <subcellularLocation>
        <location evidence="1">Cell envelope</location>
    </subcellularLocation>
    <subcellularLocation>
        <location evidence="2">Cell outer membrane</location>
    </subcellularLocation>
    <subcellularLocation>
        <location evidence="3">Secreted</location>
    </subcellularLocation>
</comment>
<dbReference type="InterPro" id="IPR009030">
    <property type="entry name" value="Growth_fac_rcpt_cys_sf"/>
</dbReference>
<feature type="transmembrane region" description="Helical" evidence="9">
    <location>
        <begin position="803"/>
        <end position="829"/>
    </location>
</feature>
<dbReference type="OrthoDB" id="413581at2759"/>
<keyword evidence="5" id="KW-0732">Signal</keyword>